<feature type="transmembrane region" description="Helical" evidence="9">
    <location>
        <begin position="211"/>
        <end position="229"/>
    </location>
</feature>
<keyword evidence="5 9" id="KW-0472">Membrane</keyword>
<comment type="similarity">
    <text evidence="7">Belongs to the methyl-accepting chemotaxis (MCP) protein family.</text>
</comment>
<evidence type="ECO:0000259" key="10">
    <source>
        <dbReference type="PROSITE" id="PS50111"/>
    </source>
</evidence>
<dbReference type="RefSeq" id="WP_043664168.1">
    <property type="nucleotide sequence ID" value="NZ_CANCWB010000002.1"/>
</dbReference>
<proteinExistence type="inferred from homology"/>
<dbReference type="EMBL" id="LRDH01000113">
    <property type="protein sequence ID" value="PPV14086.1"/>
    <property type="molecule type" value="Genomic_DNA"/>
</dbReference>
<evidence type="ECO:0000259" key="11">
    <source>
        <dbReference type="PROSITE" id="PS50885"/>
    </source>
</evidence>
<evidence type="ECO:0000313" key="12">
    <source>
        <dbReference type="EMBL" id="PPV14086.1"/>
    </source>
</evidence>
<evidence type="ECO:0000256" key="3">
    <source>
        <dbReference type="ARBA" id="ARBA00022692"/>
    </source>
</evidence>
<comment type="subcellular location">
    <subcellularLocation>
        <location evidence="1">Cell membrane</location>
        <topology evidence="1">Multi-pass membrane protein</topology>
    </subcellularLocation>
</comment>
<evidence type="ECO:0000256" key="9">
    <source>
        <dbReference type="SAM" id="Phobius"/>
    </source>
</evidence>
<dbReference type="PRINTS" id="PR00260">
    <property type="entry name" value="CHEMTRNSDUCR"/>
</dbReference>
<protein>
    <submittedName>
        <fullName evidence="12">Chemotaxis protein</fullName>
    </submittedName>
</protein>
<dbReference type="PROSITE" id="PS50885">
    <property type="entry name" value="HAMP"/>
    <property type="match status" value="1"/>
</dbReference>
<keyword evidence="2" id="KW-1003">Cell membrane</keyword>
<dbReference type="Gene3D" id="1.10.287.950">
    <property type="entry name" value="Methyl-accepting chemotaxis protein"/>
    <property type="match status" value="1"/>
</dbReference>
<dbReference type="GO" id="GO:0004888">
    <property type="term" value="F:transmembrane signaling receptor activity"/>
    <property type="evidence" value="ECO:0007669"/>
    <property type="project" value="InterPro"/>
</dbReference>
<evidence type="ECO:0000256" key="5">
    <source>
        <dbReference type="ARBA" id="ARBA00023136"/>
    </source>
</evidence>
<dbReference type="InterPro" id="IPR004090">
    <property type="entry name" value="Chemotax_Me-accpt_rcpt"/>
</dbReference>
<evidence type="ECO:0000256" key="4">
    <source>
        <dbReference type="ARBA" id="ARBA00022989"/>
    </source>
</evidence>
<evidence type="ECO:0000256" key="7">
    <source>
        <dbReference type="ARBA" id="ARBA00029447"/>
    </source>
</evidence>
<dbReference type="SMART" id="SM01049">
    <property type="entry name" value="Cache_2"/>
    <property type="match status" value="1"/>
</dbReference>
<organism evidence="12 13">
    <name type="scientific">Clostridium butyricum</name>
    <dbReference type="NCBI Taxonomy" id="1492"/>
    <lineage>
        <taxon>Bacteria</taxon>
        <taxon>Bacillati</taxon>
        <taxon>Bacillota</taxon>
        <taxon>Clostridia</taxon>
        <taxon>Eubacteriales</taxon>
        <taxon>Clostridiaceae</taxon>
        <taxon>Clostridium</taxon>
    </lineage>
</organism>
<feature type="transmembrane region" description="Helical" evidence="9">
    <location>
        <begin position="12"/>
        <end position="30"/>
    </location>
</feature>
<dbReference type="InterPro" id="IPR003660">
    <property type="entry name" value="HAMP_dom"/>
</dbReference>
<dbReference type="GO" id="GO:0005886">
    <property type="term" value="C:plasma membrane"/>
    <property type="evidence" value="ECO:0007669"/>
    <property type="project" value="UniProtKB-SubCell"/>
</dbReference>
<name>A0A0A6PXJ8_CLOBU</name>
<dbReference type="InterPro" id="IPR004089">
    <property type="entry name" value="MCPsignal_dom"/>
</dbReference>
<keyword evidence="6 8" id="KW-0807">Transducer</keyword>
<dbReference type="AlphaFoldDB" id="A0A0A6PXJ8"/>
<evidence type="ECO:0000256" key="8">
    <source>
        <dbReference type="PROSITE-ProRule" id="PRU00284"/>
    </source>
</evidence>
<keyword evidence="3 9" id="KW-0812">Transmembrane</keyword>
<dbReference type="SUPFAM" id="SSF58104">
    <property type="entry name" value="Methyl-accepting chemotaxis protein (MCP) signaling domain"/>
    <property type="match status" value="1"/>
</dbReference>
<dbReference type="GO" id="GO:0006935">
    <property type="term" value="P:chemotaxis"/>
    <property type="evidence" value="ECO:0007669"/>
    <property type="project" value="InterPro"/>
</dbReference>
<feature type="domain" description="HAMP" evidence="11">
    <location>
        <begin position="231"/>
        <end position="286"/>
    </location>
</feature>
<dbReference type="Pfam" id="PF17200">
    <property type="entry name" value="sCache_2"/>
    <property type="match status" value="1"/>
</dbReference>
<dbReference type="InterPro" id="IPR033480">
    <property type="entry name" value="sCache_2"/>
</dbReference>
<evidence type="ECO:0000256" key="1">
    <source>
        <dbReference type="ARBA" id="ARBA00004651"/>
    </source>
</evidence>
<dbReference type="Gene3D" id="3.30.450.20">
    <property type="entry name" value="PAS domain"/>
    <property type="match status" value="1"/>
</dbReference>
<accession>A0A0A6PXJ8</accession>
<feature type="domain" description="Methyl-accepting transducer" evidence="10">
    <location>
        <begin position="305"/>
        <end position="556"/>
    </location>
</feature>
<evidence type="ECO:0000256" key="6">
    <source>
        <dbReference type="ARBA" id="ARBA00023224"/>
    </source>
</evidence>
<dbReference type="SMART" id="SM00283">
    <property type="entry name" value="MA"/>
    <property type="match status" value="1"/>
</dbReference>
<comment type="caution">
    <text evidence="12">The sequence shown here is derived from an EMBL/GenBank/DDBJ whole genome shotgun (WGS) entry which is preliminary data.</text>
</comment>
<reference evidence="12 13" key="1">
    <citation type="submission" date="2016-01" db="EMBL/GenBank/DDBJ databases">
        <title>Characterization of the Clostridium difficile lineages that are prevalent in Hong Kong and China.</title>
        <authorList>
            <person name="Kwok J.S.-L."/>
            <person name="Lam W.-Y."/>
            <person name="Ip M."/>
            <person name="Chan T.-F."/>
            <person name="Hawkey P.M."/>
            <person name="Tsui S.K.-W."/>
        </authorList>
    </citation>
    <scope>NUCLEOTIDE SEQUENCE [LARGE SCALE GENOMIC DNA]</scope>
    <source>
        <strain evidence="12 13">300064</strain>
    </source>
</reference>
<evidence type="ECO:0000313" key="13">
    <source>
        <dbReference type="Proteomes" id="UP000238081"/>
    </source>
</evidence>
<evidence type="ECO:0000256" key="2">
    <source>
        <dbReference type="ARBA" id="ARBA00022475"/>
    </source>
</evidence>
<dbReference type="Pfam" id="PF00015">
    <property type="entry name" value="MCPsignal"/>
    <property type="match status" value="1"/>
</dbReference>
<dbReference type="PANTHER" id="PTHR32089:SF112">
    <property type="entry name" value="LYSOZYME-LIKE PROTEIN-RELATED"/>
    <property type="match status" value="1"/>
</dbReference>
<gene>
    <name evidence="12" type="ORF">AWN73_15065</name>
</gene>
<dbReference type="PROSITE" id="PS50111">
    <property type="entry name" value="CHEMOTAXIS_TRANSDUC_2"/>
    <property type="match status" value="1"/>
</dbReference>
<dbReference type="Proteomes" id="UP000238081">
    <property type="component" value="Unassembled WGS sequence"/>
</dbReference>
<dbReference type="GO" id="GO:0007165">
    <property type="term" value="P:signal transduction"/>
    <property type="evidence" value="ECO:0007669"/>
    <property type="project" value="UniProtKB-KW"/>
</dbReference>
<keyword evidence="4 9" id="KW-1133">Transmembrane helix</keyword>
<dbReference type="PANTHER" id="PTHR32089">
    <property type="entry name" value="METHYL-ACCEPTING CHEMOTAXIS PROTEIN MCPB"/>
    <property type="match status" value="1"/>
</dbReference>
<sequence>MLQNLKIRTKINGIIGILIGVIIMTSLISVHQQSKLSNESLNSLENVMRYDYDNQIKNQVDGAITVIKGVYRDYENGKYTEEEAKLLAANLVRQMRYGENGYFWIDTYDGNNVVLLGDSTEGTNRMNSTDVNGYKMIQEIIAKGKNGGGYTDYYFPKEGESEASPKRAYSKAFEPFNWVIGTGNYTDDIDKEVAQKQSQLKSIVAANTRDFAIIVISSIALCAIFSIILSREILKGFKAVSKSLEIMSTGDFKEDIPEKLINRKDDFGIIAKSLKHMHDTVQNLIYEAKNASDGNNEMAVKIGENINVLNEDIENISAVAEELAAGMEECAASSEEMAASAHEINAASEAIAKKSEEGSAEAIEISKRAKITKRKSEESKVKAESVSLEIQKKLEVALEGAKIVDKITVLADTILSITEQTNLLALNAAIEAARAGEAGKGFSVVAEEIRSLAEQSKEAVENIQNVTKDVTNSVASLSDNSNMLLNFVKEDVSKDYDSFIEVAEKYENDAAFVEGLITDFSATAEELTASLDNVLTAIDEVAKTASEGAQGTTEISQRAIDIQEKSELVLSNAKESIKYSDKIKDEMNKFTI</sequence>